<keyword evidence="9 13" id="KW-0694">RNA-binding</keyword>
<dbReference type="SUPFAM" id="SSF55681">
    <property type="entry name" value="Class II aaRS and biotin synthetases"/>
    <property type="match status" value="1"/>
</dbReference>
<dbReference type="InterPro" id="IPR018163">
    <property type="entry name" value="Thr/Ala-tRNA-synth_IIc_edit"/>
</dbReference>
<dbReference type="PROSITE" id="PS51880">
    <property type="entry name" value="TGS"/>
    <property type="match status" value="1"/>
</dbReference>
<dbReference type="Gene3D" id="3.30.930.10">
    <property type="entry name" value="Bira Bifunctional Protein, Domain 2"/>
    <property type="match status" value="1"/>
</dbReference>
<dbReference type="FunFam" id="3.30.54.20:FF:000002">
    <property type="entry name" value="Threonine--tRNA ligase"/>
    <property type="match status" value="1"/>
</dbReference>
<comment type="caution">
    <text evidence="16">The sequence shown here is derived from an EMBL/GenBank/DDBJ whole genome shotgun (WGS) entry which is preliminary data.</text>
</comment>
<keyword evidence="11 13" id="KW-0030">Aminoacyl-tRNA synthetase</keyword>
<dbReference type="InterPro" id="IPR033728">
    <property type="entry name" value="ThrRS_core"/>
</dbReference>
<evidence type="ECO:0000256" key="6">
    <source>
        <dbReference type="ARBA" id="ARBA00022741"/>
    </source>
</evidence>
<dbReference type="Gene3D" id="3.30.980.10">
    <property type="entry name" value="Threonyl-trna Synthetase, Chain A, domain 2"/>
    <property type="match status" value="1"/>
</dbReference>
<evidence type="ECO:0000313" key="17">
    <source>
        <dbReference type="Proteomes" id="UP000282321"/>
    </source>
</evidence>
<dbReference type="GO" id="GO:0046872">
    <property type="term" value="F:metal ion binding"/>
    <property type="evidence" value="ECO:0007669"/>
    <property type="project" value="UniProtKB-KW"/>
</dbReference>
<evidence type="ECO:0000256" key="1">
    <source>
        <dbReference type="ARBA" id="ARBA00008226"/>
    </source>
</evidence>
<gene>
    <name evidence="13" type="primary">thrS</name>
    <name evidence="16" type="ORF">DRP44_08050</name>
</gene>
<dbReference type="InterPro" id="IPR012675">
    <property type="entry name" value="Beta-grasp_dom_sf"/>
</dbReference>
<dbReference type="InterPro" id="IPR002320">
    <property type="entry name" value="Thr-tRNA-ligase_IIa"/>
</dbReference>
<comment type="catalytic activity">
    <reaction evidence="12 13">
        <text>tRNA(Thr) + L-threonine + ATP = L-threonyl-tRNA(Thr) + AMP + diphosphate + H(+)</text>
        <dbReference type="Rhea" id="RHEA:24624"/>
        <dbReference type="Rhea" id="RHEA-COMP:9670"/>
        <dbReference type="Rhea" id="RHEA-COMP:9704"/>
        <dbReference type="ChEBI" id="CHEBI:15378"/>
        <dbReference type="ChEBI" id="CHEBI:30616"/>
        <dbReference type="ChEBI" id="CHEBI:33019"/>
        <dbReference type="ChEBI" id="CHEBI:57926"/>
        <dbReference type="ChEBI" id="CHEBI:78442"/>
        <dbReference type="ChEBI" id="CHEBI:78534"/>
        <dbReference type="ChEBI" id="CHEBI:456215"/>
        <dbReference type="EC" id="6.1.1.3"/>
    </reaction>
</comment>
<dbReference type="Gene3D" id="3.10.20.30">
    <property type="match status" value="1"/>
</dbReference>
<dbReference type="CDD" id="cd00771">
    <property type="entry name" value="ThrRS_core"/>
    <property type="match status" value="1"/>
</dbReference>
<dbReference type="CDD" id="cd00860">
    <property type="entry name" value="ThrRS_anticodon"/>
    <property type="match status" value="1"/>
</dbReference>
<dbReference type="Pfam" id="PF07973">
    <property type="entry name" value="tRNA_SAD"/>
    <property type="match status" value="1"/>
</dbReference>
<evidence type="ECO:0000256" key="2">
    <source>
        <dbReference type="ARBA" id="ARBA00022490"/>
    </source>
</evidence>
<keyword evidence="3 13" id="KW-0820">tRNA-binding</keyword>
<evidence type="ECO:0000256" key="13">
    <source>
        <dbReference type="HAMAP-Rule" id="MF_00184"/>
    </source>
</evidence>
<evidence type="ECO:0000256" key="8">
    <source>
        <dbReference type="ARBA" id="ARBA00022840"/>
    </source>
</evidence>
<feature type="binding site" evidence="13">
    <location>
        <position position="385"/>
    </location>
    <ligand>
        <name>Zn(2+)</name>
        <dbReference type="ChEBI" id="CHEBI:29105"/>
        <note>catalytic</note>
    </ligand>
</feature>
<dbReference type="EMBL" id="QNBC01000148">
    <property type="protein sequence ID" value="RKX64594.1"/>
    <property type="molecule type" value="Genomic_DNA"/>
</dbReference>
<dbReference type="PRINTS" id="PR01047">
    <property type="entry name" value="TRNASYNTHTHR"/>
</dbReference>
<dbReference type="PANTHER" id="PTHR11451">
    <property type="entry name" value="THREONINE-TRNA LIGASE"/>
    <property type="match status" value="1"/>
</dbReference>
<dbReference type="FunFam" id="3.30.930.10:FF:000002">
    <property type="entry name" value="Threonine--tRNA ligase"/>
    <property type="match status" value="1"/>
</dbReference>
<keyword evidence="4 13" id="KW-0436">Ligase</keyword>
<dbReference type="HAMAP" id="MF_00184">
    <property type="entry name" value="Thr_tRNA_synth"/>
    <property type="match status" value="1"/>
</dbReference>
<dbReference type="SUPFAM" id="SSF52954">
    <property type="entry name" value="Class II aaRS ABD-related"/>
    <property type="match status" value="1"/>
</dbReference>
<evidence type="ECO:0000256" key="10">
    <source>
        <dbReference type="ARBA" id="ARBA00022917"/>
    </source>
</evidence>
<evidence type="ECO:0000256" key="3">
    <source>
        <dbReference type="ARBA" id="ARBA00022555"/>
    </source>
</evidence>
<dbReference type="InterPro" id="IPR036621">
    <property type="entry name" value="Anticodon-bd_dom_sf"/>
</dbReference>
<keyword evidence="5 13" id="KW-0479">Metal-binding</keyword>
<dbReference type="GO" id="GO:0004829">
    <property type="term" value="F:threonine-tRNA ligase activity"/>
    <property type="evidence" value="ECO:0007669"/>
    <property type="project" value="UniProtKB-UniRule"/>
</dbReference>
<comment type="subunit">
    <text evidence="13">Homodimer.</text>
</comment>
<evidence type="ECO:0000256" key="11">
    <source>
        <dbReference type="ARBA" id="ARBA00023146"/>
    </source>
</evidence>
<reference evidence="16 17" key="1">
    <citation type="submission" date="2018-06" db="EMBL/GenBank/DDBJ databases">
        <title>Extensive metabolic versatility and redundancy in microbially diverse, dynamic hydrothermal sediments.</title>
        <authorList>
            <person name="Dombrowski N."/>
            <person name="Teske A."/>
            <person name="Baker B.J."/>
        </authorList>
    </citation>
    <scope>NUCLEOTIDE SEQUENCE [LARGE SCALE GENOMIC DNA]</scope>
    <source>
        <strain evidence="16">B35_G9</strain>
    </source>
</reference>
<dbReference type="InterPro" id="IPR004095">
    <property type="entry name" value="TGS"/>
</dbReference>
<dbReference type="GO" id="GO:0000049">
    <property type="term" value="F:tRNA binding"/>
    <property type="evidence" value="ECO:0007669"/>
    <property type="project" value="UniProtKB-KW"/>
</dbReference>
<dbReference type="GO" id="GO:0006435">
    <property type="term" value="P:threonyl-tRNA aminoacylation"/>
    <property type="evidence" value="ECO:0007669"/>
    <property type="project" value="UniProtKB-UniRule"/>
</dbReference>
<feature type="domain" description="TGS" evidence="15">
    <location>
        <begin position="1"/>
        <end position="61"/>
    </location>
</feature>
<comment type="caution">
    <text evidence="13">Lacks conserved residue(s) required for the propagation of feature annotation.</text>
</comment>
<dbReference type="AlphaFoldDB" id="A0A660S4Q9"/>
<feature type="domain" description="Aminoacyl-transfer RNA synthetases class-II family profile" evidence="14">
    <location>
        <begin position="242"/>
        <end position="538"/>
    </location>
</feature>
<evidence type="ECO:0000259" key="15">
    <source>
        <dbReference type="PROSITE" id="PS51880"/>
    </source>
</evidence>
<dbReference type="Gene3D" id="3.40.50.800">
    <property type="entry name" value="Anticodon-binding domain"/>
    <property type="match status" value="1"/>
</dbReference>
<feature type="binding site" evidence="13">
    <location>
        <position position="515"/>
    </location>
    <ligand>
        <name>Zn(2+)</name>
        <dbReference type="ChEBI" id="CHEBI:29105"/>
        <note>catalytic</note>
    </ligand>
</feature>
<proteinExistence type="inferred from homology"/>
<dbReference type="NCBIfam" id="TIGR00418">
    <property type="entry name" value="thrS"/>
    <property type="match status" value="1"/>
</dbReference>
<feature type="binding site" evidence="13">
    <location>
        <position position="334"/>
    </location>
    <ligand>
        <name>Zn(2+)</name>
        <dbReference type="ChEBI" id="CHEBI:29105"/>
        <note>catalytic</note>
    </ligand>
</feature>
<keyword evidence="8 13" id="KW-0067">ATP-binding</keyword>
<organism evidence="16 17">
    <name type="scientific">candidate division TA06 bacterium</name>
    <dbReference type="NCBI Taxonomy" id="2250710"/>
    <lineage>
        <taxon>Bacteria</taxon>
        <taxon>Bacteria division TA06</taxon>
    </lineage>
</organism>
<comment type="similarity">
    <text evidence="1 13">Belongs to the class-II aminoacyl-tRNA synthetase family.</text>
</comment>
<accession>A0A660S4Q9</accession>
<sequence length="640" mass="74703">MAKILLQGKEIVVKDGVSFDEVLKENLPSKFYKKVLVVKCNGELLDLSRKINNDCEVEPITFNEEEGKEVYRHSAAHIMAQAVCELYPGTKFAIGPAIENGFYYDFELKHRFTDDDLQKIEKKIKEIIAKDYKFERREVSREEALRIFKERDDKFKVEIIEELPEGSIITLYKQGEFEDLCRGPHIPSTGKMHEVKLLSVAGAYWRGDEKREQLQRIYGTAYWDKKELDAYLKLLEEAKKRDHRVLGKQLEIYSIFEEAGPGLIFWHPNGAIMRETIERFWKDEHLKRGYQLVMIPHIAKSDLWHTSGHYEFYRENMYVLNIDDYEYVLKPMNCPGHILIYKSKTRSYRDLPVKFAELGTVYRYERSGTLHGLLRVRGFTQDDGHVFCTPEQLPEEVVKVIEFAQFMMETFGYKKYDVELSVRDPKEKKKYAGTDEEWNMAESALENALKRKEIPYKRAEGEAVFYGPKIDIKLIDALGRRWQGPTIQFDFNLPKRFNVTYIGKDGKEHLVFMIHRALLGSIERFIGTLIEHYAGAFPVWIAPTQVSVLTITESADAYAKKIYEKLLGEGLRVEMDLRNEKINYKVREKEAMKVPYMVIVGDKEKESGKISVRGRGRKNIGTLSLDKFIEMVHNDVDLKR</sequence>
<dbReference type="InterPro" id="IPR006195">
    <property type="entry name" value="aa-tRNA-synth_II"/>
</dbReference>
<dbReference type="Proteomes" id="UP000282321">
    <property type="component" value="Unassembled WGS sequence"/>
</dbReference>
<dbReference type="SUPFAM" id="SSF55186">
    <property type="entry name" value="ThrRS/AlaRS common domain"/>
    <property type="match status" value="1"/>
</dbReference>
<keyword evidence="6 13" id="KW-0547">Nucleotide-binding</keyword>
<evidence type="ECO:0000313" key="16">
    <source>
        <dbReference type="EMBL" id="RKX64594.1"/>
    </source>
</evidence>
<dbReference type="PROSITE" id="PS50862">
    <property type="entry name" value="AA_TRNA_LIGASE_II"/>
    <property type="match status" value="1"/>
</dbReference>
<name>A0A660S4Q9_UNCT6</name>
<dbReference type="FunFam" id="3.30.980.10:FF:000005">
    <property type="entry name" value="Threonyl-tRNA synthetase, mitochondrial"/>
    <property type="match status" value="1"/>
</dbReference>
<evidence type="ECO:0000259" key="14">
    <source>
        <dbReference type="PROSITE" id="PS50862"/>
    </source>
</evidence>
<keyword evidence="2 13" id="KW-0963">Cytoplasm</keyword>
<dbReference type="InterPro" id="IPR045864">
    <property type="entry name" value="aa-tRNA-synth_II/BPL/LPL"/>
</dbReference>
<dbReference type="Gene3D" id="3.30.54.20">
    <property type="match status" value="1"/>
</dbReference>
<dbReference type="InterPro" id="IPR002314">
    <property type="entry name" value="aa-tRNA-synt_IIb"/>
</dbReference>
<evidence type="ECO:0000256" key="12">
    <source>
        <dbReference type="ARBA" id="ARBA00049515"/>
    </source>
</evidence>
<keyword evidence="7 13" id="KW-0862">Zinc</keyword>
<dbReference type="InterPro" id="IPR012947">
    <property type="entry name" value="tRNA_SAD"/>
</dbReference>
<dbReference type="CDD" id="cd01667">
    <property type="entry name" value="TGS_ThrRS"/>
    <property type="match status" value="1"/>
</dbReference>
<protein>
    <recommendedName>
        <fullName evidence="13">Threonine--tRNA ligase</fullName>
        <ecNumber evidence="13">6.1.1.3</ecNumber>
    </recommendedName>
    <alternativeName>
        <fullName evidence="13">Threonyl-tRNA synthetase</fullName>
        <shortName evidence="13">ThrRS</shortName>
    </alternativeName>
</protein>
<dbReference type="Pfam" id="PF03129">
    <property type="entry name" value="HGTP_anticodon"/>
    <property type="match status" value="1"/>
</dbReference>
<evidence type="ECO:0000256" key="4">
    <source>
        <dbReference type="ARBA" id="ARBA00022598"/>
    </source>
</evidence>
<dbReference type="Pfam" id="PF00587">
    <property type="entry name" value="tRNA-synt_2b"/>
    <property type="match status" value="1"/>
</dbReference>
<dbReference type="InterPro" id="IPR004154">
    <property type="entry name" value="Anticodon-bd"/>
</dbReference>
<dbReference type="SMART" id="SM00863">
    <property type="entry name" value="tRNA_SAD"/>
    <property type="match status" value="1"/>
</dbReference>
<dbReference type="GO" id="GO:0005524">
    <property type="term" value="F:ATP binding"/>
    <property type="evidence" value="ECO:0007669"/>
    <property type="project" value="UniProtKB-UniRule"/>
</dbReference>
<dbReference type="InterPro" id="IPR047246">
    <property type="entry name" value="ThrRS_anticodon"/>
</dbReference>
<dbReference type="GO" id="GO:0005737">
    <property type="term" value="C:cytoplasm"/>
    <property type="evidence" value="ECO:0007669"/>
    <property type="project" value="UniProtKB-SubCell"/>
</dbReference>
<evidence type="ECO:0000256" key="5">
    <source>
        <dbReference type="ARBA" id="ARBA00022723"/>
    </source>
</evidence>
<comment type="cofactor">
    <cofactor evidence="13">
        <name>Zn(2+)</name>
        <dbReference type="ChEBI" id="CHEBI:29105"/>
    </cofactor>
    <text evidence="13">Binds 1 zinc ion per subunit.</text>
</comment>
<comment type="subcellular location">
    <subcellularLocation>
        <location evidence="13">Cytoplasm</location>
    </subcellularLocation>
</comment>
<evidence type="ECO:0000256" key="9">
    <source>
        <dbReference type="ARBA" id="ARBA00022884"/>
    </source>
</evidence>
<evidence type="ECO:0000256" key="7">
    <source>
        <dbReference type="ARBA" id="ARBA00022833"/>
    </source>
</evidence>
<dbReference type="PANTHER" id="PTHR11451:SF44">
    <property type="entry name" value="THREONINE--TRNA LIGASE, CHLOROPLASTIC_MITOCHONDRIAL 2"/>
    <property type="match status" value="1"/>
</dbReference>
<keyword evidence="10 13" id="KW-0648">Protein biosynthesis</keyword>
<dbReference type="EC" id="6.1.1.3" evidence="13"/>
<dbReference type="FunFam" id="3.40.50.800:FF:000001">
    <property type="entry name" value="Threonine--tRNA ligase"/>
    <property type="match status" value="1"/>
</dbReference>